<organism evidence="2 3">
    <name type="scientific">Actinopolyspora biskrensis</name>
    <dbReference type="NCBI Taxonomy" id="1470178"/>
    <lineage>
        <taxon>Bacteria</taxon>
        <taxon>Bacillati</taxon>
        <taxon>Actinomycetota</taxon>
        <taxon>Actinomycetes</taxon>
        <taxon>Actinopolysporales</taxon>
        <taxon>Actinopolysporaceae</taxon>
        <taxon>Actinopolyspora</taxon>
    </lineage>
</organism>
<protein>
    <submittedName>
        <fullName evidence="2">Uncharacterized protein</fullName>
    </submittedName>
</protein>
<accession>A0A852YNS4</accession>
<proteinExistence type="predicted"/>
<dbReference type="EMBL" id="JACBYW010000001">
    <property type="protein sequence ID" value="NYH76934.1"/>
    <property type="molecule type" value="Genomic_DNA"/>
</dbReference>
<gene>
    <name evidence="2" type="ORF">FHR84_000248</name>
</gene>
<keyword evidence="3" id="KW-1185">Reference proteome</keyword>
<reference evidence="2 3" key="1">
    <citation type="submission" date="2020-07" db="EMBL/GenBank/DDBJ databases">
        <title>Genomic Encyclopedia of Type Strains, Phase III (KMG-III): the genomes of soil and plant-associated and newly described type strains.</title>
        <authorList>
            <person name="Whitman W."/>
        </authorList>
    </citation>
    <scope>NUCLEOTIDE SEQUENCE [LARGE SCALE GENOMIC DNA]</scope>
    <source>
        <strain evidence="2 3">CECT 8576</strain>
    </source>
</reference>
<dbReference type="AlphaFoldDB" id="A0A852YNS4"/>
<comment type="caution">
    <text evidence="2">The sequence shown here is derived from an EMBL/GenBank/DDBJ whole genome shotgun (WGS) entry which is preliminary data.</text>
</comment>
<name>A0A852YNS4_9ACTN</name>
<evidence type="ECO:0000313" key="3">
    <source>
        <dbReference type="Proteomes" id="UP000548304"/>
    </source>
</evidence>
<sequence length="41" mass="4062">MATGEHVLGASGPSRSGPNWIVEEEASGPETGDGGHVSVIS</sequence>
<feature type="region of interest" description="Disordered" evidence="1">
    <location>
        <begin position="1"/>
        <end position="41"/>
    </location>
</feature>
<dbReference type="Proteomes" id="UP000548304">
    <property type="component" value="Unassembled WGS sequence"/>
</dbReference>
<evidence type="ECO:0000313" key="2">
    <source>
        <dbReference type="EMBL" id="NYH76934.1"/>
    </source>
</evidence>
<evidence type="ECO:0000256" key="1">
    <source>
        <dbReference type="SAM" id="MobiDB-lite"/>
    </source>
</evidence>
<dbReference type="RefSeq" id="WP_281361172.1">
    <property type="nucleotide sequence ID" value="NZ_JACBYW010000001.1"/>
</dbReference>